<dbReference type="Proteomes" id="UP000325933">
    <property type="component" value="Unassembled WGS sequence"/>
</dbReference>
<reference evidence="4 5" key="1">
    <citation type="submission" date="2019-09" db="EMBL/GenBank/DDBJ databases">
        <authorList>
            <person name="Feng G."/>
        </authorList>
    </citation>
    <scope>NUCLEOTIDE SEQUENCE [LARGE SCALE GENOMIC DNA]</scope>
    <source>
        <strain evidence="3 4">KACC 19283</strain>
        <strain evidence="2 5">KACC 19284</strain>
    </source>
</reference>
<feature type="region of interest" description="Disordered" evidence="1">
    <location>
        <begin position="140"/>
        <end position="160"/>
    </location>
</feature>
<dbReference type="AlphaFoldDB" id="A0A5J5HTA6"/>
<proteinExistence type="predicted"/>
<keyword evidence="5" id="KW-1185">Reference proteome</keyword>
<dbReference type="EMBL" id="VYQB01000031">
    <property type="protein sequence ID" value="KAA9011601.1"/>
    <property type="molecule type" value="Genomic_DNA"/>
</dbReference>
<evidence type="ECO:0000313" key="4">
    <source>
        <dbReference type="Proteomes" id="UP000325933"/>
    </source>
</evidence>
<evidence type="ECO:0000313" key="3">
    <source>
        <dbReference type="EMBL" id="KAA9024195.1"/>
    </source>
</evidence>
<dbReference type="RefSeq" id="WP_120252893.1">
    <property type="nucleotide sequence ID" value="NZ_JBNNIY010000024.1"/>
</dbReference>
<evidence type="ECO:0000313" key="2">
    <source>
        <dbReference type="EMBL" id="KAA9011601.1"/>
    </source>
</evidence>
<evidence type="ECO:0000256" key="1">
    <source>
        <dbReference type="SAM" id="MobiDB-lite"/>
    </source>
</evidence>
<accession>A0A5J5HTA6</accession>
<sequence>MSASGMFDPFSAWSRMVSAGLDMQSTWLRSAETMRASGDVITARTEMMRMATAAPITGNYVELSRMVPEKVAAFSRSAEAIARDTIAMQTALVAQMQRAGMMMLAGRMPTAAEVTTLASQSANYAVGVMTAGAKMGKGALGPVHRTATGNARRLKEARAR</sequence>
<organism evidence="3 4">
    <name type="scientific">Sphingobium limneticum</name>
    <dbReference type="NCBI Taxonomy" id="1007511"/>
    <lineage>
        <taxon>Bacteria</taxon>
        <taxon>Pseudomonadati</taxon>
        <taxon>Pseudomonadota</taxon>
        <taxon>Alphaproteobacteria</taxon>
        <taxon>Sphingomonadales</taxon>
        <taxon>Sphingomonadaceae</taxon>
        <taxon>Sphingobium</taxon>
    </lineage>
</organism>
<protein>
    <recommendedName>
        <fullName evidence="6">Phasin family protein</fullName>
    </recommendedName>
</protein>
<name>A0A5J5HTA6_9SPHN</name>
<evidence type="ECO:0008006" key="6">
    <source>
        <dbReference type="Google" id="ProtNLM"/>
    </source>
</evidence>
<comment type="caution">
    <text evidence="3">The sequence shown here is derived from an EMBL/GenBank/DDBJ whole genome shotgun (WGS) entry which is preliminary data.</text>
</comment>
<evidence type="ECO:0000313" key="5">
    <source>
        <dbReference type="Proteomes" id="UP000326364"/>
    </source>
</evidence>
<gene>
    <name evidence="3" type="ORF">F4U95_22640</name>
    <name evidence="2" type="ORF">F4U96_22710</name>
</gene>
<dbReference type="Proteomes" id="UP000326364">
    <property type="component" value="Unassembled WGS sequence"/>
</dbReference>
<dbReference type="EMBL" id="VYQA01000030">
    <property type="protein sequence ID" value="KAA9024195.1"/>
    <property type="molecule type" value="Genomic_DNA"/>
</dbReference>